<accession>A0A2S5E1C6</accession>
<dbReference type="InterPro" id="IPR010037">
    <property type="entry name" value="FkbH_domain"/>
</dbReference>
<dbReference type="InterPro" id="IPR010033">
    <property type="entry name" value="HAD_SF_ppase_IIIC"/>
</dbReference>
<dbReference type="GO" id="GO:0016788">
    <property type="term" value="F:hydrolase activity, acting on ester bonds"/>
    <property type="evidence" value="ECO:0007669"/>
    <property type="project" value="UniProtKB-ARBA"/>
</dbReference>
<dbReference type="AlphaFoldDB" id="A0A2S5E1C6"/>
<dbReference type="SUPFAM" id="SSF56784">
    <property type="entry name" value="HAD-like"/>
    <property type="match status" value="1"/>
</dbReference>
<dbReference type="RefSeq" id="WP_089462754.1">
    <property type="nucleotide sequence ID" value="NZ_CM009576.1"/>
</dbReference>
<gene>
    <name evidence="1" type="ORF">C3743_00865</name>
</gene>
<dbReference type="EMBL" id="PQVP01000001">
    <property type="protein sequence ID" value="POZ85157.1"/>
    <property type="molecule type" value="Genomic_DNA"/>
</dbReference>
<reference evidence="1 2" key="1">
    <citation type="submission" date="2018-01" db="EMBL/GenBank/DDBJ databases">
        <title>Successful Treatment of Persistent Burkholderia cepacia Bacteremia with Ceftazidime-Avibactam.</title>
        <authorList>
            <person name="Tamma P."/>
            <person name="Fan Y."/>
            <person name="Bergman Y."/>
            <person name="Sick-Samuels A."/>
            <person name="Hsu A."/>
            <person name="Timp W."/>
            <person name="Simner P."/>
        </authorList>
    </citation>
    <scope>NUCLEOTIDE SEQUENCE [LARGE SCALE GENOMIC DNA]</scope>
    <source>
        <strain evidence="1 2">170816</strain>
    </source>
</reference>
<comment type="caution">
    <text evidence="1">The sequence shown here is derived from an EMBL/GenBank/DDBJ whole genome shotgun (WGS) entry which is preliminary data.</text>
</comment>
<dbReference type="SUPFAM" id="SSF55729">
    <property type="entry name" value="Acyl-CoA N-acyltransferases (Nat)"/>
    <property type="match status" value="1"/>
</dbReference>
<evidence type="ECO:0000313" key="1">
    <source>
        <dbReference type="EMBL" id="POZ85157.1"/>
    </source>
</evidence>
<sequence>MKDDLYTALAWLPRPPDDFSARCRELGESIHDDPGAGLGSRIRQLASCALGENQLIKLGRAIVALQRAGRTLAPLTPFRLGLVGNGTLDHLVLPLVASAARHGVALEIVSGHYGQVMQEALAPDSTINRAQVDAVLVALDYRGLPLNAQPGDEEAAQHGVAAALDQIDALRAGFRQHGNALSIVQTLAPPSDTLFGNRDALIAGTPLNLVERFNRALAQRVAESNDILFDVAHVAGTVGVANWHSPAQWNLAKYPFAGDYVPLYADHVGRLLGAARGKSRRVLVLDLDNTLWGGVIGDDLLEGIKVAQGDAVGEAHLAVQQLALSLRARGIVLAVSSKNNDDTARLPFQKHPEMLLREQHFAVFQANWNDKATNIRAIADELSLGIDAMVFLDDNPVERNLVRTTLPEVAVPELPDDPSLYARTLAAAGYFESLAFLPEDRKRADMYQDNARRVALRSQAGDMDAYLRSLDMKIDFAPFDDTGRARIVQLINKSNQFNLTTRRYTDAEIQALEGDGRVFTLQVRLTDTFGDNGMISVVICRPDEHASNTWQIDSWLMSCRVLGRQVEQMVLREVLQHAHQRDVTRVIGRYVPTDRNALVKDHYAKLGFEAVREEPDGTTVWEMASDREIAPGHFAVTRAGFDTMAAA</sequence>
<dbReference type="InterPro" id="IPR023214">
    <property type="entry name" value="HAD_sf"/>
</dbReference>
<dbReference type="InterPro" id="IPR016181">
    <property type="entry name" value="Acyl_CoA_acyltransferase"/>
</dbReference>
<protein>
    <submittedName>
        <fullName evidence="1">Haloacid dehalogenase</fullName>
    </submittedName>
</protein>
<dbReference type="Gene3D" id="3.40.50.1110">
    <property type="entry name" value="SGNH hydrolase"/>
    <property type="match status" value="1"/>
</dbReference>
<name>A0A2S5E1C6_9BURK</name>
<dbReference type="InterPro" id="IPR036514">
    <property type="entry name" value="SGNH_hydro_sf"/>
</dbReference>
<proteinExistence type="predicted"/>
<dbReference type="InterPro" id="IPR036412">
    <property type="entry name" value="HAD-like_sf"/>
</dbReference>
<dbReference type="Proteomes" id="UP000238655">
    <property type="component" value="Chromosome 2"/>
</dbReference>
<dbReference type="NCBIfam" id="TIGR01686">
    <property type="entry name" value="FkbH"/>
    <property type="match status" value="1"/>
</dbReference>
<dbReference type="NCBIfam" id="TIGR01681">
    <property type="entry name" value="HAD-SF-IIIC"/>
    <property type="match status" value="1"/>
</dbReference>
<evidence type="ECO:0000313" key="2">
    <source>
        <dbReference type="Proteomes" id="UP000238655"/>
    </source>
</evidence>
<organism evidence="1 2">
    <name type="scientific">Burkholderia contaminans</name>
    <dbReference type="NCBI Taxonomy" id="488447"/>
    <lineage>
        <taxon>Bacteria</taxon>
        <taxon>Pseudomonadati</taxon>
        <taxon>Pseudomonadota</taxon>
        <taxon>Betaproteobacteria</taxon>
        <taxon>Burkholderiales</taxon>
        <taxon>Burkholderiaceae</taxon>
        <taxon>Burkholderia</taxon>
        <taxon>Burkholderia cepacia complex</taxon>
    </lineage>
</organism>
<dbReference type="Gene3D" id="3.40.50.1000">
    <property type="entry name" value="HAD superfamily/HAD-like"/>
    <property type="match status" value="1"/>
</dbReference>